<dbReference type="SUPFAM" id="SSF50978">
    <property type="entry name" value="WD40 repeat-like"/>
    <property type="match status" value="1"/>
</dbReference>
<evidence type="ECO:0000313" key="5">
    <source>
        <dbReference type="Proteomes" id="UP000230002"/>
    </source>
</evidence>
<dbReference type="PANTHER" id="PTHR19848">
    <property type="entry name" value="WD40 REPEAT PROTEIN"/>
    <property type="match status" value="1"/>
</dbReference>
<sequence>MPNISYDEILEFRDHRNSINAVAFSPDGRRLATGGDDYLLFIFDPLTGEIVHKLEGQAPVTAICWDPHEAGRLFVGYGTGRVLVAQTTSETLSAHYLPRSICDKPVEDLACDAFSGVHRILICAGSRVELWKEVEECKRKLQFWVSYGLRLIESFQVRWVETKLEPPELIVAHASQSSSSEVIARSGHIVNGGHSAVITYLNHGTVTAYPKQMLGHQFSGELPVAHAS</sequence>
<dbReference type="EMBL" id="AYKW01000005">
    <property type="protein sequence ID" value="PIL34335.1"/>
    <property type="molecule type" value="Genomic_DNA"/>
</dbReference>
<dbReference type="InterPro" id="IPR036322">
    <property type="entry name" value="WD40_repeat_dom_sf"/>
</dbReference>
<comment type="caution">
    <text evidence="4">The sequence shown here is derived from an EMBL/GenBank/DDBJ whole genome shotgun (WGS) entry which is preliminary data.</text>
</comment>
<evidence type="ECO:0000256" key="2">
    <source>
        <dbReference type="ARBA" id="ARBA00022737"/>
    </source>
</evidence>
<evidence type="ECO:0000256" key="1">
    <source>
        <dbReference type="ARBA" id="ARBA00022574"/>
    </source>
</evidence>
<feature type="repeat" description="WD" evidence="3">
    <location>
        <begin position="12"/>
        <end position="53"/>
    </location>
</feature>
<keyword evidence="5" id="KW-1185">Reference proteome</keyword>
<dbReference type="Proteomes" id="UP000230002">
    <property type="component" value="Unassembled WGS sequence"/>
</dbReference>
<dbReference type="STRING" id="1077348.A0A2G8SKN7"/>
<protein>
    <submittedName>
        <fullName evidence="4">Uncharacterized protein</fullName>
    </submittedName>
</protein>
<proteinExistence type="predicted"/>
<gene>
    <name evidence="4" type="ORF">GSI_03110</name>
</gene>
<accession>A0A2G8SKN7</accession>
<dbReference type="SMART" id="SM00320">
    <property type="entry name" value="WD40"/>
    <property type="match status" value="2"/>
</dbReference>
<dbReference type="AlphaFoldDB" id="A0A2G8SKN7"/>
<reference evidence="4 5" key="1">
    <citation type="journal article" date="2015" name="Sci. Rep.">
        <title>Chromosome-level genome map provides insights into diverse defense mechanisms in the medicinal fungus Ganoderma sinense.</title>
        <authorList>
            <person name="Zhu Y."/>
            <person name="Xu J."/>
            <person name="Sun C."/>
            <person name="Zhou S."/>
            <person name="Xu H."/>
            <person name="Nelson D.R."/>
            <person name="Qian J."/>
            <person name="Song J."/>
            <person name="Luo H."/>
            <person name="Xiang L."/>
            <person name="Li Y."/>
            <person name="Xu Z."/>
            <person name="Ji A."/>
            <person name="Wang L."/>
            <person name="Lu S."/>
            <person name="Hayward A."/>
            <person name="Sun W."/>
            <person name="Li X."/>
            <person name="Schwartz D.C."/>
            <person name="Wang Y."/>
            <person name="Chen S."/>
        </authorList>
    </citation>
    <scope>NUCLEOTIDE SEQUENCE [LARGE SCALE GENOMIC DNA]</scope>
    <source>
        <strain evidence="4 5">ZZ0214-1</strain>
    </source>
</reference>
<name>A0A2G8SKN7_9APHY</name>
<evidence type="ECO:0000256" key="3">
    <source>
        <dbReference type="PROSITE-ProRule" id="PRU00221"/>
    </source>
</evidence>
<dbReference type="Pfam" id="PF00400">
    <property type="entry name" value="WD40"/>
    <property type="match status" value="1"/>
</dbReference>
<dbReference type="InterPro" id="IPR015943">
    <property type="entry name" value="WD40/YVTN_repeat-like_dom_sf"/>
</dbReference>
<evidence type="ECO:0000313" key="4">
    <source>
        <dbReference type="EMBL" id="PIL34335.1"/>
    </source>
</evidence>
<dbReference type="InterPro" id="IPR001680">
    <property type="entry name" value="WD40_rpt"/>
</dbReference>
<dbReference type="PROSITE" id="PS50294">
    <property type="entry name" value="WD_REPEATS_REGION"/>
    <property type="match status" value="1"/>
</dbReference>
<dbReference type="PROSITE" id="PS50082">
    <property type="entry name" value="WD_REPEATS_2"/>
    <property type="match status" value="1"/>
</dbReference>
<keyword evidence="2" id="KW-0677">Repeat</keyword>
<organism evidence="4 5">
    <name type="scientific">Ganoderma sinense ZZ0214-1</name>
    <dbReference type="NCBI Taxonomy" id="1077348"/>
    <lineage>
        <taxon>Eukaryota</taxon>
        <taxon>Fungi</taxon>
        <taxon>Dikarya</taxon>
        <taxon>Basidiomycota</taxon>
        <taxon>Agaricomycotina</taxon>
        <taxon>Agaricomycetes</taxon>
        <taxon>Polyporales</taxon>
        <taxon>Polyporaceae</taxon>
        <taxon>Ganoderma</taxon>
    </lineage>
</organism>
<keyword evidence="1 3" id="KW-0853">WD repeat</keyword>
<dbReference type="OrthoDB" id="2627610at2759"/>
<dbReference type="PANTHER" id="PTHR19848:SF8">
    <property type="entry name" value="F-BOX AND WD REPEAT DOMAIN CONTAINING 7"/>
    <property type="match status" value="1"/>
</dbReference>
<dbReference type="Gene3D" id="2.130.10.10">
    <property type="entry name" value="YVTN repeat-like/Quinoprotein amine dehydrogenase"/>
    <property type="match status" value="1"/>
</dbReference>